<evidence type="ECO:0000256" key="8">
    <source>
        <dbReference type="ARBA" id="ARBA00023010"/>
    </source>
</evidence>
<dbReference type="EMBL" id="QFVR01000023">
    <property type="protein sequence ID" value="PWI24338.1"/>
    <property type="molecule type" value="Genomic_DNA"/>
</dbReference>
<evidence type="ECO:0000256" key="1">
    <source>
        <dbReference type="ARBA" id="ARBA00004162"/>
    </source>
</evidence>
<evidence type="ECO:0000256" key="2">
    <source>
        <dbReference type="ARBA" id="ARBA00006742"/>
    </source>
</evidence>
<evidence type="ECO:0000313" key="12">
    <source>
        <dbReference type="Proteomes" id="UP000245938"/>
    </source>
</evidence>
<keyword evidence="4" id="KW-1003">Cell membrane</keyword>
<dbReference type="RefSeq" id="WP_109307046.1">
    <property type="nucleotide sequence ID" value="NZ_BJUF01000027.1"/>
</dbReference>
<evidence type="ECO:0000313" key="11">
    <source>
        <dbReference type="EMBL" id="PWI24338.1"/>
    </source>
</evidence>
<dbReference type="OrthoDB" id="9800132at2"/>
<dbReference type="Proteomes" id="UP000245938">
    <property type="component" value="Unassembled WGS sequence"/>
</dbReference>
<comment type="similarity">
    <text evidence="2">Belongs to the YajC family.</text>
</comment>
<dbReference type="PRINTS" id="PR01853">
    <property type="entry name" value="YAJCTRNLCASE"/>
</dbReference>
<keyword evidence="5 10" id="KW-0812">Transmembrane</keyword>
<proteinExistence type="inferred from homology"/>
<evidence type="ECO:0000256" key="3">
    <source>
        <dbReference type="ARBA" id="ARBA00022448"/>
    </source>
</evidence>
<reference evidence="11 12" key="1">
    <citation type="submission" date="2018-05" db="EMBL/GenBank/DDBJ databases">
        <title>Kurthia sibirica genome sequence.</title>
        <authorList>
            <person name="Maclea K.S."/>
            <person name="Goen A.E."/>
        </authorList>
    </citation>
    <scope>NUCLEOTIDE SEQUENCE [LARGE SCALE GENOMIC DNA]</scope>
    <source>
        <strain evidence="11 12">ATCC 49154</strain>
    </source>
</reference>
<name>A0A2U3AIG7_9BACL</name>
<accession>A0A2U3AIG7</accession>
<organism evidence="11 12">
    <name type="scientific">Kurthia sibirica</name>
    <dbReference type="NCBI Taxonomy" id="202750"/>
    <lineage>
        <taxon>Bacteria</taxon>
        <taxon>Bacillati</taxon>
        <taxon>Bacillota</taxon>
        <taxon>Bacilli</taxon>
        <taxon>Bacillales</taxon>
        <taxon>Caryophanaceae</taxon>
        <taxon>Kurthia</taxon>
    </lineage>
</organism>
<feature type="transmembrane region" description="Helical" evidence="10">
    <location>
        <begin position="6"/>
        <end position="24"/>
    </location>
</feature>
<comment type="subcellular location">
    <subcellularLocation>
        <location evidence="1">Cell membrane</location>
        <topology evidence="1">Single-pass membrane protein</topology>
    </subcellularLocation>
</comment>
<evidence type="ECO:0000256" key="5">
    <source>
        <dbReference type="ARBA" id="ARBA00022692"/>
    </source>
</evidence>
<keyword evidence="6" id="KW-0653">Protein transport</keyword>
<keyword evidence="8" id="KW-0811">Translocation</keyword>
<keyword evidence="3" id="KW-0813">Transport</keyword>
<evidence type="ECO:0000256" key="9">
    <source>
        <dbReference type="ARBA" id="ARBA00023136"/>
    </source>
</evidence>
<dbReference type="PANTHER" id="PTHR33909:SF1">
    <property type="entry name" value="SEC TRANSLOCON ACCESSORY COMPLEX SUBUNIT YAJC"/>
    <property type="match status" value="1"/>
</dbReference>
<keyword evidence="7 10" id="KW-1133">Transmembrane helix</keyword>
<evidence type="ECO:0000256" key="6">
    <source>
        <dbReference type="ARBA" id="ARBA00022927"/>
    </source>
</evidence>
<dbReference type="AlphaFoldDB" id="A0A2U3AIG7"/>
<dbReference type="PANTHER" id="PTHR33909">
    <property type="entry name" value="SEC TRANSLOCON ACCESSORY COMPLEX SUBUNIT YAJC"/>
    <property type="match status" value="1"/>
</dbReference>
<dbReference type="InterPro" id="IPR003849">
    <property type="entry name" value="Preprotein_translocase_YajC"/>
</dbReference>
<comment type="caution">
    <text evidence="11">The sequence shown here is derived from an EMBL/GenBank/DDBJ whole genome shotgun (WGS) entry which is preliminary data.</text>
</comment>
<protein>
    <submittedName>
        <fullName evidence="11">Preprotein translocase subunit YajC</fullName>
    </submittedName>
</protein>
<sequence length="93" mass="10327">MNLDSITGFLPMIVIIALMYFMLIRPASKQRKKTASMQSALSRGNKIVTIGGLHATIDAIDDKTAVVVLEDGTKMRFERQAIGRVLEDSEKEM</sequence>
<evidence type="ECO:0000256" key="10">
    <source>
        <dbReference type="SAM" id="Phobius"/>
    </source>
</evidence>
<dbReference type="Pfam" id="PF02699">
    <property type="entry name" value="YajC"/>
    <property type="match status" value="1"/>
</dbReference>
<keyword evidence="9 10" id="KW-0472">Membrane</keyword>
<evidence type="ECO:0000256" key="4">
    <source>
        <dbReference type="ARBA" id="ARBA00022475"/>
    </source>
</evidence>
<dbReference type="GO" id="GO:0005886">
    <property type="term" value="C:plasma membrane"/>
    <property type="evidence" value="ECO:0007669"/>
    <property type="project" value="UniProtKB-SubCell"/>
</dbReference>
<evidence type="ECO:0000256" key="7">
    <source>
        <dbReference type="ARBA" id="ARBA00022989"/>
    </source>
</evidence>
<keyword evidence="12" id="KW-1185">Reference proteome</keyword>
<dbReference type="NCBIfam" id="TIGR00739">
    <property type="entry name" value="yajC"/>
    <property type="match status" value="1"/>
</dbReference>
<dbReference type="SMART" id="SM01323">
    <property type="entry name" value="YajC"/>
    <property type="match status" value="1"/>
</dbReference>
<gene>
    <name evidence="11" type="primary">yajC</name>
    <name evidence="11" type="ORF">DEX24_14030</name>
</gene>
<dbReference type="GO" id="GO:0015031">
    <property type="term" value="P:protein transport"/>
    <property type="evidence" value="ECO:0007669"/>
    <property type="project" value="UniProtKB-KW"/>
</dbReference>